<feature type="domain" description="Beta-galactosidase 1-like first all-beta" evidence="9">
    <location>
        <begin position="452"/>
        <end position="559"/>
    </location>
</feature>
<dbReference type="GO" id="GO:0004565">
    <property type="term" value="F:beta-galactosidase activity"/>
    <property type="evidence" value="ECO:0007669"/>
    <property type="project" value="UniProtKB-EC"/>
</dbReference>
<sequence length="674" mass="77278">MLVQLRRFRSLRMLKSFLLQSRVGQCLVIFGFAFLLYLYWASKFKSLDNRKIQGEALSAPPAQSLTFEKQQFYLKGKKIRILAGSVHYFRIVPQYWMPVLKKLKACGLNTVVTYVPWNLHEPSPNHYVFYGMLDLMKFLIFAHSLDLYVILRPGPYICSEWDFGGLPSWLLRTHASLRSNSAPYMFAVERYFANLLPQVVDFQYFYGGPIIAFQLENEFGSFSNEVQHLENLRELFIKNGVHELLLISDGLSGIIRATIPGVLLTANFGGHQRGKDIFKVITDINPENPLMVMEFWSGWFDHWGNKYRESKPLETFKKTFQFILNQNASFNFYMFMGGTNFGFMAGANGQKEKYAPDVTSYDYDALLSESGDITEKYLTAQRMIYEQVLKPEGISHPPQILSDNPKAKYGALTVSSYLSFKDMLDIVSELQLSSFETKMEFMELLNMNFNAGQSYGYILYEKSLPKVKTLKIGGSVADRAHILLNHQVMFTVNWTVSNPQFSLPDNDGIKLGILVENLGRVNYLMFDDKHSFSNQFKGLDGEVYLDGKLEEYWNIYPLDFSSEFLDKVAESDNWKDVIPEVHSPAMYKITFTLSSHPADTFLNLDGWVKGIVIVNGFNLGRYWNIGPQKTLYLPAPLLEIGLNVIYIFEEEQGEKYIMSVDQPDLGKISSGDKN</sequence>
<name>A0A6P7SDD4_9MOLL</name>
<evidence type="ECO:0000256" key="1">
    <source>
        <dbReference type="ARBA" id="ARBA00009809"/>
    </source>
</evidence>
<gene>
    <name evidence="12" type="primary">LOC115211836</name>
</gene>
<dbReference type="InterPro" id="IPR001944">
    <property type="entry name" value="Glycoside_Hdrlase_35"/>
</dbReference>
<evidence type="ECO:0000259" key="10">
    <source>
        <dbReference type="Pfam" id="PF21467"/>
    </source>
</evidence>
<dbReference type="RefSeq" id="XP_029636414.1">
    <property type="nucleotide sequence ID" value="XM_029780554.2"/>
</dbReference>
<dbReference type="InterPro" id="IPR031330">
    <property type="entry name" value="Gly_Hdrlase_35_cat"/>
</dbReference>
<keyword evidence="3 5" id="KW-0326">Glycosidase</keyword>
<dbReference type="GO" id="GO:0005975">
    <property type="term" value="P:carbohydrate metabolic process"/>
    <property type="evidence" value="ECO:0007669"/>
    <property type="project" value="InterPro"/>
</dbReference>
<evidence type="ECO:0000313" key="12">
    <source>
        <dbReference type="RefSeq" id="XP_029636414.1"/>
    </source>
</evidence>
<evidence type="ECO:0000256" key="6">
    <source>
        <dbReference type="RuleBase" id="RU003679"/>
    </source>
</evidence>
<keyword evidence="7" id="KW-0472">Membrane</keyword>
<dbReference type="Gene3D" id="3.20.20.80">
    <property type="entry name" value="Glycosidases"/>
    <property type="match status" value="1"/>
</dbReference>
<evidence type="ECO:0000256" key="4">
    <source>
        <dbReference type="PIRSR" id="PIRSR006336-1"/>
    </source>
</evidence>
<dbReference type="InterPro" id="IPR026283">
    <property type="entry name" value="B-gal_1-like"/>
</dbReference>
<evidence type="ECO:0000259" key="8">
    <source>
        <dbReference type="Pfam" id="PF01301"/>
    </source>
</evidence>
<feature type="active site" description="Proton donor" evidence="4">
    <location>
        <position position="218"/>
    </location>
</feature>
<dbReference type="Pfam" id="PF01301">
    <property type="entry name" value="Glyco_hydro_35"/>
    <property type="match status" value="1"/>
</dbReference>
<keyword evidence="2 5" id="KW-0378">Hydrolase</keyword>
<dbReference type="EC" id="3.2.1.23" evidence="5"/>
<feature type="domain" description="Beta-galactosidase galactose-binding" evidence="10">
    <location>
        <begin position="584"/>
        <end position="643"/>
    </location>
</feature>
<dbReference type="Pfam" id="PF21317">
    <property type="entry name" value="BetaGal_ABD_1"/>
    <property type="match status" value="1"/>
</dbReference>
<organism evidence="11 12">
    <name type="scientific">Octopus sinensis</name>
    <name type="common">East Asian common octopus</name>
    <dbReference type="NCBI Taxonomy" id="2607531"/>
    <lineage>
        <taxon>Eukaryota</taxon>
        <taxon>Metazoa</taxon>
        <taxon>Spiralia</taxon>
        <taxon>Lophotrochozoa</taxon>
        <taxon>Mollusca</taxon>
        <taxon>Cephalopoda</taxon>
        <taxon>Coleoidea</taxon>
        <taxon>Octopodiformes</taxon>
        <taxon>Octopoda</taxon>
        <taxon>Incirrata</taxon>
        <taxon>Octopodidae</taxon>
        <taxon>Octopus</taxon>
    </lineage>
</organism>
<evidence type="ECO:0000259" key="9">
    <source>
        <dbReference type="Pfam" id="PF21317"/>
    </source>
</evidence>
<dbReference type="InterPro" id="IPR048912">
    <property type="entry name" value="BetaGal1-like_ABD1"/>
</dbReference>
<dbReference type="Gene3D" id="2.60.120.260">
    <property type="entry name" value="Galactose-binding domain-like"/>
    <property type="match status" value="2"/>
</dbReference>
<dbReference type="InterPro" id="IPR017853">
    <property type="entry name" value="GH"/>
</dbReference>
<dbReference type="InterPro" id="IPR048913">
    <property type="entry name" value="BetaGal_gal-bd"/>
</dbReference>
<feature type="domain" description="Glycoside hydrolase 35 catalytic" evidence="8">
    <location>
        <begin position="71"/>
        <end position="384"/>
    </location>
</feature>
<comment type="catalytic activity">
    <reaction evidence="5">
        <text>Hydrolysis of terminal non-reducing beta-D-galactose residues in beta-D-galactosides.</text>
        <dbReference type="EC" id="3.2.1.23"/>
    </reaction>
</comment>
<keyword evidence="7" id="KW-0812">Transmembrane</keyword>
<dbReference type="PRINTS" id="PR00742">
    <property type="entry name" value="GLHYDRLASE35"/>
</dbReference>
<dbReference type="AlphaFoldDB" id="A0A6P7SDD4"/>
<dbReference type="Pfam" id="PF21467">
    <property type="entry name" value="BetaGal_gal-bd"/>
    <property type="match status" value="1"/>
</dbReference>
<feature type="active site" description="Nucleophile" evidence="4">
    <location>
        <position position="294"/>
    </location>
</feature>
<dbReference type="PROSITE" id="PS01182">
    <property type="entry name" value="GLYCOSYL_HYDROL_F35"/>
    <property type="match status" value="1"/>
</dbReference>
<keyword evidence="11" id="KW-1185">Reference proteome</keyword>
<evidence type="ECO:0000313" key="11">
    <source>
        <dbReference type="Proteomes" id="UP000515154"/>
    </source>
</evidence>
<dbReference type="InterPro" id="IPR008979">
    <property type="entry name" value="Galactose-bd-like_sf"/>
</dbReference>
<dbReference type="FunFam" id="2.60.120.260:FF:000049">
    <property type="entry name" value="Beta-galactosidase"/>
    <property type="match status" value="1"/>
</dbReference>
<dbReference type="KEGG" id="osn:115211836"/>
<dbReference type="FunFam" id="3.20.20.80:FF:000115">
    <property type="entry name" value="Beta-galactosidase"/>
    <property type="match status" value="1"/>
</dbReference>
<feature type="transmembrane region" description="Helical" evidence="7">
    <location>
        <begin position="21"/>
        <end position="40"/>
    </location>
</feature>
<protein>
    <recommendedName>
        <fullName evidence="5">Beta-galactosidase</fullName>
        <ecNumber evidence="5">3.2.1.23</ecNumber>
    </recommendedName>
</protein>
<dbReference type="SUPFAM" id="SSF49785">
    <property type="entry name" value="Galactose-binding domain-like"/>
    <property type="match status" value="1"/>
</dbReference>
<dbReference type="Proteomes" id="UP000515154">
    <property type="component" value="Linkage group LG5"/>
</dbReference>
<dbReference type="PANTHER" id="PTHR23421">
    <property type="entry name" value="BETA-GALACTOSIDASE RELATED"/>
    <property type="match status" value="1"/>
</dbReference>
<reference evidence="12" key="1">
    <citation type="submission" date="2025-08" db="UniProtKB">
        <authorList>
            <consortium name="RefSeq"/>
        </authorList>
    </citation>
    <scope>IDENTIFICATION</scope>
</reference>
<proteinExistence type="inferred from homology"/>
<dbReference type="InterPro" id="IPR019801">
    <property type="entry name" value="Glyco_hydro_35_CS"/>
</dbReference>
<comment type="similarity">
    <text evidence="1 6">Belongs to the glycosyl hydrolase 35 family.</text>
</comment>
<dbReference type="PIRSF" id="PIRSF006336">
    <property type="entry name" value="B-gal"/>
    <property type="match status" value="1"/>
</dbReference>
<evidence type="ECO:0000256" key="2">
    <source>
        <dbReference type="ARBA" id="ARBA00022801"/>
    </source>
</evidence>
<evidence type="ECO:0000256" key="7">
    <source>
        <dbReference type="SAM" id="Phobius"/>
    </source>
</evidence>
<keyword evidence="7" id="KW-1133">Transmembrane helix</keyword>
<accession>A0A6P7SDD4</accession>
<dbReference type="SUPFAM" id="SSF51445">
    <property type="entry name" value="(Trans)glycosidases"/>
    <property type="match status" value="1"/>
</dbReference>
<evidence type="ECO:0000256" key="3">
    <source>
        <dbReference type="ARBA" id="ARBA00023295"/>
    </source>
</evidence>
<evidence type="ECO:0000256" key="5">
    <source>
        <dbReference type="RuleBase" id="RU000675"/>
    </source>
</evidence>